<dbReference type="InterPro" id="IPR002018">
    <property type="entry name" value="CarbesteraseB"/>
</dbReference>
<evidence type="ECO:0000256" key="3">
    <source>
        <dbReference type="ARBA" id="ARBA00022801"/>
    </source>
</evidence>
<keyword evidence="4" id="KW-1015">Disulfide bond</keyword>
<evidence type="ECO:0000256" key="4">
    <source>
        <dbReference type="ARBA" id="ARBA00023157"/>
    </source>
</evidence>
<name>A0A034VEM1_BACDO</name>
<evidence type="ECO:0000259" key="7">
    <source>
        <dbReference type="Pfam" id="PF00135"/>
    </source>
</evidence>
<dbReference type="PANTHER" id="PTHR43142">
    <property type="entry name" value="CARBOXYLIC ESTER HYDROLASE"/>
    <property type="match status" value="1"/>
</dbReference>
<sequence>MLLKAYHSNLLCSHFPMLLRCSRISFNQSQRSALRYYSSMESSRVKVQVRQGVVVGREGRLPNGEPYHSFLGVPYAVPPLGELRFRSPVPLESFDTPILDCTREKSPCHQKEPMTDKILGSEDCLHLNVYAPAKPSTTGPLPVMVWIHGGGFLFGSSNGTLPLSLISEDVIVVTLNYRLGAWGFLCLPEEGIWGNAGLKDQRLALQWVHDNISQFNGDPNNVTLFGESAGAASVHLHTLASHAHKLFHKAIMQSGSANMSWVFQINPARRVRRFCELLGCKSSDTRVMLNFLQSHEKVTPMDVLNNLLPVLSSDERRRGLPFTFHPVVEDSNSTDTFIDTPVLELLQCKDTRAMPTIMGYNSAEGVVMLINAVRKIEEINNDLARFVPRNVPLATDHAEIQYVAQKMRDFYFNGHNITHEQLECMTNLLTDYHFMVDLQLAVEYQAKYKTRSPLYFYRYDYTGGRDLFKRHMQLEFIPGACHADELHYLFQTPGIDSTKFAEKDRRNIKRLSVMWTNFARHGNPTPAESNITKDLGCVWQPINSVNSEEQEDLSLNCLIIDEECRMAHDPDKDRMDFWKGIYRSYPALDYSRFSAKL</sequence>
<organism evidence="8">
    <name type="scientific">Bactrocera dorsalis</name>
    <name type="common">Oriental fruit fly</name>
    <name type="synonym">Dacus dorsalis</name>
    <dbReference type="NCBI Taxonomy" id="27457"/>
    <lineage>
        <taxon>Eukaryota</taxon>
        <taxon>Metazoa</taxon>
        <taxon>Ecdysozoa</taxon>
        <taxon>Arthropoda</taxon>
        <taxon>Hexapoda</taxon>
        <taxon>Insecta</taxon>
        <taxon>Pterygota</taxon>
        <taxon>Neoptera</taxon>
        <taxon>Endopterygota</taxon>
        <taxon>Diptera</taxon>
        <taxon>Brachycera</taxon>
        <taxon>Muscomorpha</taxon>
        <taxon>Tephritoidea</taxon>
        <taxon>Tephritidae</taxon>
        <taxon>Bactrocera</taxon>
        <taxon>Bactrocera</taxon>
    </lineage>
</organism>
<dbReference type="AlphaFoldDB" id="A0A034VEM1"/>
<evidence type="ECO:0000256" key="5">
    <source>
        <dbReference type="ARBA" id="ARBA00023180"/>
    </source>
</evidence>
<evidence type="ECO:0000256" key="1">
    <source>
        <dbReference type="ARBA" id="ARBA00005964"/>
    </source>
</evidence>
<dbReference type="EC" id="3.1.1.1" evidence="6"/>
<dbReference type="SUPFAM" id="SSF53474">
    <property type="entry name" value="alpha/beta-Hydrolases"/>
    <property type="match status" value="1"/>
</dbReference>
<keyword evidence="2" id="KW-0719">Serine esterase</keyword>
<dbReference type="GO" id="GO:0106435">
    <property type="term" value="F:carboxylesterase activity"/>
    <property type="evidence" value="ECO:0007669"/>
    <property type="project" value="UniProtKB-EC"/>
</dbReference>
<dbReference type="Pfam" id="PF00135">
    <property type="entry name" value="COesterase"/>
    <property type="match status" value="1"/>
</dbReference>
<gene>
    <name evidence="8" type="primary">ESTF</name>
</gene>
<dbReference type="Gene3D" id="3.40.50.1820">
    <property type="entry name" value="alpha/beta hydrolase"/>
    <property type="match status" value="1"/>
</dbReference>
<evidence type="ECO:0000313" key="8">
    <source>
        <dbReference type="EMBL" id="JAC40190.1"/>
    </source>
</evidence>
<comment type="similarity">
    <text evidence="1">Belongs to the type-B carboxylesterase/lipase family.</text>
</comment>
<dbReference type="InterPro" id="IPR029058">
    <property type="entry name" value="AB_hydrolase_fold"/>
</dbReference>
<dbReference type="OrthoDB" id="19653at2759"/>
<dbReference type="ESTHER" id="bacdo-i1ydc6">
    <property type="family name" value="Carb_B_Arthropoda"/>
</dbReference>
<evidence type="ECO:0000256" key="6">
    <source>
        <dbReference type="ARBA" id="ARBA00039155"/>
    </source>
</evidence>
<dbReference type="EMBL" id="GAKP01018762">
    <property type="protein sequence ID" value="JAC40190.1"/>
    <property type="molecule type" value="Transcribed_RNA"/>
</dbReference>
<reference evidence="8" key="1">
    <citation type="journal article" date="2014" name="BMC Genomics">
        <title>Characterizing the developmental transcriptome of the oriental fruit fly, Bactrocera dorsalis (Diptera: Tephritidae) through comparative genomic analysis with Drosophila melanogaster utilizing modENCODE datasets.</title>
        <authorList>
            <person name="Geib S.M."/>
            <person name="Calla B."/>
            <person name="Hall B."/>
            <person name="Hou S."/>
            <person name="Manoukis N.C."/>
        </authorList>
    </citation>
    <scope>NUCLEOTIDE SEQUENCE</scope>
    <source>
        <strain evidence="8">Punador</strain>
    </source>
</reference>
<keyword evidence="3" id="KW-0378">Hydrolase</keyword>
<protein>
    <recommendedName>
        <fullName evidence="6">carboxylesterase</fullName>
        <ecNumber evidence="6">3.1.1.1</ecNumber>
    </recommendedName>
</protein>
<dbReference type="PANTHER" id="PTHR43142:SF1">
    <property type="entry name" value="CARBOXYLIC ESTER HYDROLASE"/>
    <property type="match status" value="1"/>
</dbReference>
<proteinExistence type="inferred from homology"/>
<feature type="domain" description="Carboxylesterase type B" evidence="7">
    <location>
        <begin position="46"/>
        <end position="578"/>
    </location>
</feature>
<keyword evidence="5" id="KW-0325">Glycoprotein</keyword>
<accession>A0A034VEM1</accession>
<evidence type="ECO:0000256" key="2">
    <source>
        <dbReference type="ARBA" id="ARBA00022487"/>
    </source>
</evidence>